<evidence type="ECO:0000256" key="7">
    <source>
        <dbReference type="ARBA" id="ARBA00022927"/>
    </source>
</evidence>
<sequence>MTITVSPHSARRRLLRAVASVVVAAGVAGCDGPGSPNLAAVAPADNIPAVDFAARGPVPGGRYGNVTGSPRQGAEVFRGSAPVSGPVPAATSAVAVPGVAVPGGDAESAVAVADGSIVPAGNGYQLNFENADVGAVSKAILGDILKANYLVDKRVVGQITLTSSQPVPRARLVPLLETALASLGATVVKDQDLYRVVPSADTGGIGPVTGRDVGEGYGTSVITARYMPAANLGKLLEGFGSRPGSIKTDPGTNLVIISGTASERRAAIEAAATVDVDWLRSKSVAILPVANAAPDTIISELNRIMDSGEGGMAQGAIQLQPMSRMNAVLAVARTAQGIDMVRRWVARLDRGDSAAAGVKVYKLQFAQAKAVASALNDLFGAGGGGGGQGDSDKDQLEPSGFGSVTSTAPATGTGRSSGSGGGNGGLATGAASGADAANGGAGSPFGVLKAAMAGGGGGARASTADTDALRGGGGGGGAKVRVTADPSSNSLLINASPADYKLVERAIHQLDRQPVQVDIEATIAEVTLTDQLQYGVQFFLQGNRTLGLSGAQNLQVSSLNTAGLNLLAGGLSSPRVLVSALQGYTNVKILSSPSLVVLDRQPAVLQVGNQVPILTRTAQSTENALSPVVNNVDYKDTGIILNVLPKVNANGVVTLDIEQQISAVVSTDSTTLTPTISQRRVRSSVAVANGQTVMLAGLISDTRSNDRSGIPGLGSIAFLNDILTSHDSAVNRTEIIIFIKPQIISNAADAEQVTEEFHDRLLSMQRTPERPIVRRY</sequence>
<reference evidence="16 17" key="2">
    <citation type="submission" date="2019-02" db="EMBL/GenBank/DDBJ databases">
        <title>'Lichenibacterium ramalinii' gen. nov. sp. nov., 'Lichenibacterium minor' gen. nov. sp. nov.</title>
        <authorList>
            <person name="Pankratov T."/>
        </authorList>
    </citation>
    <scope>NUCLEOTIDE SEQUENCE [LARGE SCALE GENOMIC DNA]</scope>
    <source>
        <strain evidence="16 17">RmlP001</strain>
    </source>
</reference>
<feature type="domain" description="GspD-like N0" evidence="15">
    <location>
        <begin position="126"/>
        <end position="196"/>
    </location>
</feature>
<evidence type="ECO:0000259" key="13">
    <source>
        <dbReference type="Pfam" id="PF00263"/>
    </source>
</evidence>
<evidence type="ECO:0000256" key="9">
    <source>
        <dbReference type="ARBA" id="ARBA00023237"/>
    </source>
</evidence>
<reference evidence="16 17" key="1">
    <citation type="submission" date="2018-09" db="EMBL/GenBank/DDBJ databases">
        <authorList>
            <person name="Grouzdev D.S."/>
            <person name="Krutkina M.S."/>
        </authorList>
    </citation>
    <scope>NUCLEOTIDE SEQUENCE [LARGE SCALE GENOMIC DNA]</scope>
    <source>
        <strain evidence="16 17">RmlP001</strain>
    </source>
</reference>
<dbReference type="GO" id="GO:0009279">
    <property type="term" value="C:cell outer membrane"/>
    <property type="evidence" value="ECO:0007669"/>
    <property type="project" value="UniProtKB-SubCell"/>
</dbReference>
<evidence type="ECO:0000313" key="16">
    <source>
        <dbReference type="EMBL" id="RYB02782.1"/>
    </source>
</evidence>
<evidence type="ECO:0000256" key="10">
    <source>
        <dbReference type="RuleBase" id="RU004004"/>
    </source>
</evidence>
<dbReference type="InterPro" id="IPR038591">
    <property type="entry name" value="NolW-like_sf"/>
</dbReference>
<evidence type="ECO:0000256" key="5">
    <source>
        <dbReference type="ARBA" id="ARBA00022692"/>
    </source>
</evidence>
<dbReference type="EMBL" id="QYBC01000017">
    <property type="protein sequence ID" value="RYB02782.1"/>
    <property type="molecule type" value="Genomic_DNA"/>
</dbReference>
<evidence type="ECO:0000259" key="15">
    <source>
        <dbReference type="Pfam" id="PF21305"/>
    </source>
</evidence>
<dbReference type="PANTHER" id="PTHR30332">
    <property type="entry name" value="PROBABLE GENERAL SECRETION PATHWAY PROTEIN D"/>
    <property type="match status" value="1"/>
</dbReference>
<dbReference type="Pfam" id="PF00263">
    <property type="entry name" value="Secretin"/>
    <property type="match status" value="1"/>
</dbReference>
<evidence type="ECO:0000256" key="4">
    <source>
        <dbReference type="ARBA" id="ARBA00022452"/>
    </source>
</evidence>
<dbReference type="NCBIfam" id="TIGR02517">
    <property type="entry name" value="type_II_gspD"/>
    <property type="match status" value="1"/>
</dbReference>
<keyword evidence="5" id="KW-0812">Transmembrane</keyword>
<evidence type="ECO:0000256" key="12">
    <source>
        <dbReference type="SAM" id="SignalP"/>
    </source>
</evidence>
<dbReference type="Proteomes" id="UP000289411">
    <property type="component" value="Unassembled WGS sequence"/>
</dbReference>
<keyword evidence="8" id="KW-0472">Membrane</keyword>
<evidence type="ECO:0000256" key="8">
    <source>
        <dbReference type="ARBA" id="ARBA00023136"/>
    </source>
</evidence>
<protein>
    <submittedName>
        <fullName evidence="16">Type II secretion system protein GspD</fullName>
    </submittedName>
</protein>
<evidence type="ECO:0000256" key="3">
    <source>
        <dbReference type="ARBA" id="ARBA00022448"/>
    </source>
</evidence>
<keyword evidence="7" id="KW-0653">Protein transport</keyword>
<evidence type="ECO:0000256" key="1">
    <source>
        <dbReference type="ARBA" id="ARBA00004442"/>
    </source>
</evidence>
<dbReference type="AlphaFoldDB" id="A0A4Q2R7S0"/>
<dbReference type="PANTHER" id="PTHR30332:SF25">
    <property type="entry name" value="SECRETIN XPSD"/>
    <property type="match status" value="1"/>
</dbReference>
<dbReference type="PRINTS" id="PR00811">
    <property type="entry name" value="BCTERIALGSPD"/>
</dbReference>
<keyword evidence="6 12" id="KW-0732">Signal</keyword>
<keyword evidence="3 10" id="KW-0813">Transport</keyword>
<dbReference type="PROSITE" id="PS51318">
    <property type="entry name" value="TAT"/>
    <property type="match status" value="1"/>
</dbReference>
<dbReference type="InterPro" id="IPR006311">
    <property type="entry name" value="TAT_signal"/>
</dbReference>
<evidence type="ECO:0000256" key="6">
    <source>
        <dbReference type="ARBA" id="ARBA00022729"/>
    </source>
</evidence>
<gene>
    <name evidence="16" type="primary">gspD</name>
    <name evidence="16" type="ORF">D3272_18905</name>
</gene>
<feature type="domain" description="NolW-like" evidence="14">
    <location>
        <begin position="219"/>
        <end position="278"/>
    </location>
</feature>
<feature type="domain" description="NolW-like" evidence="14">
    <location>
        <begin position="358"/>
        <end position="514"/>
    </location>
</feature>
<comment type="subcellular location">
    <subcellularLocation>
        <location evidence="1 10">Cell outer membrane</location>
    </subcellularLocation>
</comment>
<dbReference type="InterPro" id="IPR004846">
    <property type="entry name" value="T2SS/T3SS_dom"/>
</dbReference>
<keyword evidence="9" id="KW-0998">Cell outer membrane</keyword>
<dbReference type="Pfam" id="PF03958">
    <property type="entry name" value="Secretin_N"/>
    <property type="match status" value="2"/>
</dbReference>
<accession>A0A4Q2R7S0</accession>
<feature type="region of interest" description="Disordered" evidence="11">
    <location>
        <begin position="384"/>
        <end position="424"/>
    </location>
</feature>
<evidence type="ECO:0000313" key="17">
    <source>
        <dbReference type="Proteomes" id="UP000289411"/>
    </source>
</evidence>
<keyword evidence="4" id="KW-1134">Transmembrane beta strand</keyword>
<feature type="chain" id="PRO_5020509665" evidence="12">
    <location>
        <begin position="25"/>
        <end position="776"/>
    </location>
</feature>
<evidence type="ECO:0000259" key="14">
    <source>
        <dbReference type="Pfam" id="PF03958"/>
    </source>
</evidence>
<comment type="similarity">
    <text evidence="2">Belongs to the bacterial secretin family. GSP D subfamily.</text>
</comment>
<dbReference type="GO" id="GO:0015627">
    <property type="term" value="C:type II protein secretion system complex"/>
    <property type="evidence" value="ECO:0007669"/>
    <property type="project" value="InterPro"/>
</dbReference>
<feature type="compositionally biased region" description="Low complexity" evidence="11">
    <location>
        <begin position="405"/>
        <end position="414"/>
    </location>
</feature>
<dbReference type="Pfam" id="PF21305">
    <property type="entry name" value="type_II_gspD_N0"/>
    <property type="match status" value="1"/>
</dbReference>
<dbReference type="Gene3D" id="3.30.1370.120">
    <property type="match status" value="2"/>
</dbReference>
<dbReference type="GO" id="GO:0015628">
    <property type="term" value="P:protein secretion by the type II secretion system"/>
    <property type="evidence" value="ECO:0007669"/>
    <property type="project" value="InterPro"/>
</dbReference>
<comment type="caution">
    <text evidence="16">The sequence shown here is derived from an EMBL/GenBank/DDBJ whole genome shotgun (WGS) entry which is preliminary data.</text>
</comment>
<dbReference type="InterPro" id="IPR013356">
    <property type="entry name" value="T2SS_GspD"/>
</dbReference>
<dbReference type="OrthoDB" id="9775455at2"/>
<organism evidence="16 17">
    <name type="scientific">Lichenibacterium ramalinae</name>
    <dbReference type="NCBI Taxonomy" id="2316527"/>
    <lineage>
        <taxon>Bacteria</taxon>
        <taxon>Pseudomonadati</taxon>
        <taxon>Pseudomonadota</taxon>
        <taxon>Alphaproteobacteria</taxon>
        <taxon>Hyphomicrobiales</taxon>
        <taxon>Lichenihabitantaceae</taxon>
        <taxon>Lichenibacterium</taxon>
    </lineage>
</organism>
<keyword evidence="17" id="KW-1185">Reference proteome</keyword>
<dbReference type="InterPro" id="IPR001775">
    <property type="entry name" value="GspD/PilQ"/>
</dbReference>
<feature type="signal peptide" evidence="12">
    <location>
        <begin position="1"/>
        <end position="24"/>
    </location>
</feature>
<dbReference type="InterPro" id="IPR049371">
    <property type="entry name" value="GspD-like_N0"/>
</dbReference>
<feature type="region of interest" description="Disordered" evidence="11">
    <location>
        <begin position="459"/>
        <end position="481"/>
    </location>
</feature>
<name>A0A4Q2R7S0_9HYPH</name>
<dbReference type="InterPro" id="IPR005644">
    <property type="entry name" value="NolW-like"/>
</dbReference>
<feature type="compositionally biased region" description="Gly residues" evidence="11">
    <location>
        <begin position="415"/>
        <end position="424"/>
    </location>
</feature>
<proteinExistence type="inferred from homology"/>
<evidence type="ECO:0000256" key="11">
    <source>
        <dbReference type="SAM" id="MobiDB-lite"/>
    </source>
</evidence>
<dbReference type="InterPro" id="IPR050810">
    <property type="entry name" value="Bact_Secretion_Sys_Channel"/>
</dbReference>
<feature type="domain" description="Type II/III secretion system secretin-like" evidence="13">
    <location>
        <begin position="580"/>
        <end position="744"/>
    </location>
</feature>
<evidence type="ECO:0000256" key="2">
    <source>
        <dbReference type="ARBA" id="ARBA00006980"/>
    </source>
</evidence>